<evidence type="ECO:0000256" key="6">
    <source>
        <dbReference type="ARBA" id="ARBA00022989"/>
    </source>
</evidence>
<keyword evidence="5 8" id="KW-0812">Transmembrane</keyword>
<name>A0A1J5S0P2_9ZZZZ</name>
<feature type="transmembrane region" description="Helical" evidence="8">
    <location>
        <begin position="224"/>
        <end position="243"/>
    </location>
</feature>
<dbReference type="Pfam" id="PF04143">
    <property type="entry name" value="Sulf_transp"/>
    <property type="match status" value="1"/>
</dbReference>
<evidence type="ECO:0000256" key="5">
    <source>
        <dbReference type="ARBA" id="ARBA00022692"/>
    </source>
</evidence>
<feature type="transmembrane region" description="Helical" evidence="8">
    <location>
        <begin position="50"/>
        <end position="74"/>
    </location>
</feature>
<feature type="transmembrane region" description="Helical" evidence="8">
    <location>
        <begin position="28"/>
        <end position="44"/>
    </location>
</feature>
<comment type="caution">
    <text evidence="9">The sequence shown here is derived from an EMBL/GenBank/DDBJ whole genome shotgun (WGS) entry which is preliminary data.</text>
</comment>
<evidence type="ECO:0000256" key="3">
    <source>
        <dbReference type="ARBA" id="ARBA00022475"/>
    </source>
</evidence>
<dbReference type="AlphaFoldDB" id="A0A1J5S0P2"/>
<evidence type="ECO:0000256" key="1">
    <source>
        <dbReference type="ARBA" id="ARBA00004429"/>
    </source>
</evidence>
<feature type="transmembrane region" description="Helical" evidence="8">
    <location>
        <begin position="348"/>
        <end position="375"/>
    </location>
</feature>
<evidence type="ECO:0000256" key="4">
    <source>
        <dbReference type="ARBA" id="ARBA00022519"/>
    </source>
</evidence>
<keyword evidence="3" id="KW-1003">Cell membrane</keyword>
<keyword evidence="7 8" id="KW-0472">Membrane</keyword>
<evidence type="ECO:0000256" key="8">
    <source>
        <dbReference type="SAM" id="Phobius"/>
    </source>
</evidence>
<dbReference type="GO" id="GO:0005886">
    <property type="term" value="C:plasma membrane"/>
    <property type="evidence" value="ECO:0007669"/>
    <property type="project" value="UniProtKB-SubCell"/>
</dbReference>
<dbReference type="EMBL" id="MLJW01000197">
    <property type="protein sequence ID" value="OIQ93901.1"/>
    <property type="molecule type" value="Genomic_DNA"/>
</dbReference>
<evidence type="ECO:0000313" key="9">
    <source>
        <dbReference type="EMBL" id="OIQ93901.1"/>
    </source>
</evidence>
<organism evidence="9">
    <name type="scientific">mine drainage metagenome</name>
    <dbReference type="NCBI Taxonomy" id="410659"/>
    <lineage>
        <taxon>unclassified sequences</taxon>
        <taxon>metagenomes</taxon>
        <taxon>ecological metagenomes</taxon>
    </lineage>
</organism>
<comment type="subcellular location">
    <subcellularLocation>
        <location evidence="1">Cell inner membrane</location>
        <topology evidence="1">Multi-pass membrane protein</topology>
    </subcellularLocation>
</comment>
<evidence type="ECO:0000256" key="7">
    <source>
        <dbReference type="ARBA" id="ARBA00023136"/>
    </source>
</evidence>
<gene>
    <name evidence="9" type="ORF">GALL_240890</name>
</gene>
<dbReference type="InterPro" id="IPR007272">
    <property type="entry name" value="Sulf_transp_TsuA/YedE"/>
</dbReference>
<sequence>MDTAQTGLARALNPPPALRAAGVPGRQALLLGAALAGWFAVTWLVGWRQGLLWCIGVGYGLALSAAAFGFTTGWRVWITQRDPKGLWAQFVGIAVAMLVSVPLLAAHPELQGADGPLSVSLVVGAFVFGAAMQVADGCGSGTLYKAGLGHPVSLAVLPAFVFGSFLGAAQLPAWLSLGALPPVNLVHRLGADWTLATQLGGLALLALALWRFRGTQPSRWQGRAVWVAAVALGLLAAANLVVAGQPWGIVYGLGLWGAKAVQALGFDLSRNAFWGLPAQQAQLHATVLADNTSVTDLGLLFGALIAASWKGKACPDVKLPPRSWAASIAAGLLLGYSSRLAFGCNVGAYFSGIATGSLHGWVWFACAFAGSLLGVRLRRRLGMAD</sequence>
<accession>A0A1J5S0P2</accession>
<protein>
    <submittedName>
        <fullName evidence="9">Putative inner membrane protein</fullName>
    </submittedName>
</protein>
<feature type="transmembrane region" description="Helical" evidence="8">
    <location>
        <begin position="195"/>
        <end position="212"/>
    </location>
</feature>
<keyword evidence="6 8" id="KW-1133">Transmembrane helix</keyword>
<proteinExistence type="predicted"/>
<keyword evidence="4" id="KW-0997">Cell inner membrane</keyword>
<feature type="transmembrane region" description="Helical" evidence="8">
    <location>
        <begin position="86"/>
        <end position="105"/>
    </location>
</feature>
<evidence type="ECO:0000256" key="2">
    <source>
        <dbReference type="ARBA" id="ARBA00022448"/>
    </source>
</evidence>
<dbReference type="PANTHER" id="PTHR30574">
    <property type="entry name" value="INNER MEMBRANE PROTEIN YEDE"/>
    <property type="match status" value="1"/>
</dbReference>
<reference evidence="9" key="1">
    <citation type="submission" date="2016-10" db="EMBL/GenBank/DDBJ databases">
        <title>Sequence of Gallionella enrichment culture.</title>
        <authorList>
            <person name="Poehlein A."/>
            <person name="Muehling M."/>
            <person name="Daniel R."/>
        </authorList>
    </citation>
    <scope>NUCLEOTIDE SEQUENCE</scope>
</reference>
<keyword evidence="2" id="KW-0813">Transport</keyword>
<dbReference type="PANTHER" id="PTHR30574:SF1">
    <property type="entry name" value="SULPHUR TRANSPORT DOMAIN-CONTAINING PROTEIN"/>
    <property type="match status" value="1"/>
</dbReference>
<feature type="transmembrane region" description="Helical" evidence="8">
    <location>
        <begin position="117"/>
        <end position="135"/>
    </location>
</feature>
<feature type="transmembrane region" description="Helical" evidence="8">
    <location>
        <begin position="155"/>
        <end position="175"/>
    </location>
</feature>